<feature type="compositionally biased region" description="Polar residues" evidence="11">
    <location>
        <begin position="26"/>
        <end position="37"/>
    </location>
</feature>
<comment type="function">
    <text evidence="10">Serine protease involved in intramembrane proteolysis.</text>
</comment>
<accession>A0A6A5ZX44</accession>
<dbReference type="EMBL" id="ML977310">
    <property type="protein sequence ID" value="KAF2122861.1"/>
    <property type="molecule type" value="Genomic_DNA"/>
</dbReference>
<dbReference type="InterPro" id="IPR002610">
    <property type="entry name" value="Peptidase_S54_rhomboid-like"/>
</dbReference>
<feature type="transmembrane region" description="Helical" evidence="10">
    <location>
        <begin position="446"/>
        <end position="467"/>
    </location>
</feature>
<name>A0A6A5ZX44_9PLEO</name>
<dbReference type="InterPro" id="IPR022764">
    <property type="entry name" value="Peptidase_S54_rhomboid_dom"/>
</dbReference>
<organism evidence="13 14">
    <name type="scientific">Lophiotrema nucula</name>
    <dbReference type="NCBI Taxonomy" id="690887"/>
    <lineage>
        <taxon>Eukaryota</taxon>
        <taxon>Fungi</taxon>
        <taxon>Dikarya</taxon>
        <taxon>Ascomycota</taxon>
        <taxon>Pezizomycotina</taxon>
        <taxon>Dothideomycetes</taxon>
        <taxon>Pleosporomycetidae</taxon>
        <taxon>Pleosporales</taxon>
        <taxon>Lophiotremataceae</taxon>
        <taxon>Lophiotrema</taxon>
    </lineage>
</organism>
<evidence type="ECO:0000256" key="5">
    <source>
        <dbReference type="ARBA" id="ARBA00022692"/>
    </source>
</evidence>
<feature type="transmembrane region" description="Helical" evidence="10">
    <location>
        <begin position="319"/>
        <end position="338"/>
    </location>
</feature>
<feature type="transmembrane region" description="Helical" evidence="10">
    <location>
        <begin position="254"/>
        <end position="272"/>
    </location>
</feature>
<feature type="transmembrane region" description="Helical" evidence="10">
    <location>
        <begin position="350"/>
        <end position="366"/>
    </location>
</feature>
<dbReference type="Pfam" id="PF01694">
    <property type="entry name" value="Rhomboid"/>
    <property type="match status" value="1"/>
</dbReference>
<evidence type="ECO:0000313" key="13">
    <source>
        <dbReference type="EMBL" id="KAF2122861.1"/>
    </source>
</evidence>
<dbReference type="InterPro" id="IPR035952">
    <property type="entry name" value="Rhomboid-like_sf"/>
</dbReference>
<sequence>MAANDYYNQFDAPHKRTDAPLPAVPHSQSQQSISPVTSPFDDQHRYEYPSTHNLTHSMTPQSAYNDTGYHGASSRPHDSPYDPSRPGAQDPFADKNAVPLHSYGKMDGSPTRYQADPEGRLYPAPQRQKKGWFSGRITWVCYILTLVQCGVFIGEIIKNGILTGSPIEIKPQFNIMIGPSPYVLINMGARYPPCMHTIKGVTDADITEPINWPCPNTTKSVAECSLSELCGMGGVPVQPAGLHWNDRSHEPNQWWRFIVPIFLHAGIIHLGFNMLLQMTLGRDMEKEIGPLRFALVYFSAGIFGFVLGGNYAAQTIPSVGASGSLFGILALVLLDLLYNWGSRRSPVKDLLFLLLDFAIAFVLGLLPGLDNFSHIGGFLMGIALGICLLHSPQKLRDRIGVDEPPYATVDTHEPTMSGGLASAAPGLQKFVKQPVGFFKGRKPFWWAWWLIRAGALVAVFIGFILLLKNFYEWRNTCSWCKHLSCLPVKNWCDIGNFDLKNQTSGNSKRALAPVSLAMYAAEEIFRR</sequence>
<dbReference type="Gene3D" id="1.20.1540.10">
    <property type="entry name" value="Rhomboid-like"/>
    <property type="match status" value="1"/>
</dbReference>
<dbReference type="AlphaFoldDB" id="A0A6A5ZX44"/>
<comment type="catalytic activity">
    <reaction evidence="1 10">
        <text>Cleaves type-1 transmembrane domains using a catalytic dyad composed of serine and histidine that are contributed by different transmembrane domains.</text>
        <dbReference type="EC" id="3.4.21.105"/>
    </reaction>
</comment>
<evidence type="ECO:0000256" key="2">
    <source>
        <dbReference type="ARBA" id="ARBA00004141"/>
    </source>
</evidence>
<gene>
    <name evidence="13" type="ORF">BDV96DRAFT_481901</name>
</gene>
<evidence type="ECO:0000256" key="4">
    <source>
        <dbReference type="ARBA" id="ARBA00022670"/>
    </source>
</evidence>
<dbReference type="GO" id="GO:0004252">
    <property type="term" value="F:serine-type endopeptidase activity"/>
    <property type="evidence" value="ECO:0007669"/>
    <property type="project" value="InterPro"/>
</dbReference>
<keyword evidence="14" id="KW-1185">Reference proteome</keyword>
<evidence type="ECO:0000256" key="10">
    <source>
        <dbReference type="RuleBase" id="RU362115"/>
    </source>
</evidence>
<dbReference type="Proteomes" id="UP000799770">
    <property type="component" value="Unassembled WGS sequence"/>
</dbReference>
<feature type="transmembrane region" description="Helical" evidence="10">
    <location>
        <begin position="137"/>
        <end position="157"/>
    </location>
</feature>
<feature type="compositionally biased region" description="Polar residues" evidence="11">
    <location>
        <begin position="50"/>
        <end position="65"/>
    </location>
</feature>
<keyword evidence="7 10" id="KW-0720">Serine protease</keyword>
<keyword evidence="8 10" id="KW-1133">Transmembrane helix</keyword>
<evidence type="ECO:0000256" key="6">
    <source>
        <dbReference type="ARBA" id="ARBA00022801"/>
    </source>
</evidence>
<comment type="subcellular location">
    <subcellularLocation>
        <location evidence="2 10">Membrane</location>
        <topology evidence="2 10">Multi-pass membrane protein</topology>
    </subcellularLocation>
</comment>
<protein>
    <recommendedName>
        <fullName evidence="10">Rhomboid-type serine protease</fullName>
        <ecNumber evidence="10">3.4.21.105</ecNumber>
    </recommendedName>
</protein>
<keyword evidence="9 10" id="KW-0472">Membrane</keyword>
<keyword evidence="6 10" id="KW-0378">Hydrolase</keyword>
<dbReference type="GO" id="GO:0006508">
    <property type="term" value="P:proteolysis"/>
    <property type="evidence" value="ECO:0007669"/>
    <property type="project" value="UniProtKB-KW"/>
</dbReference>
<dbReference type="SUPFAM" id="SSF144091">
    <property type="entry name" value="Rhomboid-like"/>
    <property type="match status" value="1"/>
</dbReference>
<dbReference type="PANTHER" id="PTHR22936">
    <property type="entry name" value="RHOMBOID-RELATED"/>
    <property type="match status" value="1"/>
</dbReference>
<dbReference type="GO" id="GO:0016020">
    <property type="term" value="C:membrane"/>
    <property type="evidence" value="ECO:0007669"/>
    <property type="project" value="UniProtKB-SubCell"/>
</dbReference>
<evidence type="ECO:0000256" key="11">
    <source>
        <dbReference type="SAM" id="MobiDB-lite"/>
    </source>
</evidence>
<proteinExistence type="inferred from homology"/>
<dbReference type="EC" id="3.4.21.105" evidence="10"/>
<evidence type="ECO:0000259" key="12">
    <source>
        <dbReference type="Pfam" id="PF01694"/>
    </source>
</evidence>
<evidence type="ECO:0000256" key="3">
    <source>
        <dbReference type="ARBA" id="ARBA00009045"/>
    </source>
</evidence>
<reference evidence="13" key="1">
    <citation type="journal article" date="2020" name="Stud. Mycol.">
        <title>101 Dothideomycetes genomes: a test case for predicting lifestyles and emergence of pathogens.</title>
        <authorList>
            <person name="Haridas S."/>
            <person name="Albert R."/>
            <person name="Binder M."/>
            <person name="Bloem J."/>
            <person name="Labutti K."/>
            <person name="Salamov A."/>
            <person name="Andreopoulos B."/>
            <person name="Baker S."/>
            <person name="Barry K."/>
            <person name="Bills G."/>
            <person name="Bluhm B."/>
            <person name="Cannon C."/>
            <person name="Castanera R."/>
            <person name="Culley D."/>
            <person name="Daum C."/>
            <person name="Ezra D."/>
            <person name="Gonzalez J."/>
            <person name="Henrissat B."/>
            <person name="Kuo A."/>
            <person name="Liang C."/>
            <person name="Lipzen A."/>
            <person name="Lutzoni F."/>
            <person name="Magnuson J."/>
            <person name="Mondo S."/>
            <person name="Nolan M."/>
            <person name="Ohm R."/>
            <person name="Pangilinan J."/>
            <person name="Park H.-J."/>
            <person name="Ramirez L."/>
            <person name="Alfaro M."/>
            <person name="Sun H."/>
            <person name="Tritt A."/>
            <person name="Yoshinaga Y."/>
            <person name="Zwiers L.-H."/>
            <person name="Turgeon B."/>
            <person name="Goodwin S."/>
            <person name="Spatafora J."/>
            <person name="Crous P."/>
            <person name="Grigoriev I."/>
        </authorList>
    </citation>
    <scope>NUCLEOTIDE SEQUENCE</scope>
    <source>
        <strain evidence="13">CBS 627.86</strain>
    </source>
</reference>
<feature type="transmembrane region" description="Helical" evidence="10">
    <location>
        <begin position="293"/>
        <end position="313"/>
    </location>
</feature>
<dbReference type="PANTHER" id="PTHR22936:SF69">
    <property type="entry name" value="RHOMBOID-LIKE PROTEIN"/>
    <property type="match status" value="1"/>
</dbReference>
<comment type="similarity">
    <text evidence="3 10">Belongs to the peptidase S54 family.</text>
</comment>
<feature type="domain" description="Peptidase S54 rhomboid" evidence="12">
    <location>
        <begin position="252"/>
        <end position="390"/>
    </location>
</feature>
<evidence type="ECO:0000256" key="8">
    <source>
        <dbReference type="ARBA" id="ARBA00022989"/>
    </source>
</evidence>
<keyword evidence="4 10" id="KW-0645">Protease</keyword>
<feature type="region of interest" description="Disordered" evidence="11">
    <location>
        <begin position="1"/>
        <end position="125"/>
    </location>
</feature>
<comment type="caution">
    <text evidence="10">Lacks conserved residue(s) required for the propagation of feature annotation.</text>
</comment>
<evidence type="ECO:0000313" key="14">
    <source>
        <dbReference type="Proteomes" id="UP000799770"/>
    </source>
</evidence>
<evidence type="ECO:0000256" key="9">
    <source>
        <dbReference type="ARBA" id="ARBA00023136"/>
    </source>
</evidence>
<dbReference type="OrthoDB" id="2146116at2759"/>
<evidence type="ECO:0000256" key="1">
    <source>
        <dbReference type="ARBA" id="ARBA00000156"/>
    </source>
</evidence>
<evidence type="ECO:0000256" key="7">
    <source>
        <dbReference type="ARBA" id="ARBA00022825"/>
    </source>
</evidence>
<keyword evidence="5 10" id="KW-0812">Transmembrane</keyword>